<feature type="coiled-coil region" evidence="4">
    <location>
        <begin position="177"/>
        <end position="292"/>
    </location>
</feature>
<dbReference type="GO" id="GO:0003697">
    <property type="term" value="F:single-stranded DNA binding"/>
    <property type="evidence" value="ECO:0007669"/>
    <property type="project" value="TreeGrafter"/>
</dbReference>
<dbReference type="InterPro" id="IPR027417">
    <property type="entry name" value="P-loop_NTPase"/>
</dbReference>
<dbReference type="Gene3D" id="3.40.50.300">
    <property type="entry name" value="P-loop containing nucleotide triphosphate hydrolases"/>
    <property type="match status" value="2"/>
</dbReference>
<dbReference type="PANTHER" id="PTHR45916">
    <property type="entry name" value="STRUCTURAL MAINTENANCE OF CHROMOSOMES PROTEIN 5"/>
    <property type="match status" value="1"/>
</dbReference>
<proteinExistence type="inferred from homology"/>
<dbReference type="GO" id="GO:0030915">
    <property type="term" value="C:Smc5-Smc6 complex"/>
    <property type="evidence" value="ECO:0007669"/>
    <property type="project" value="TreeGrafter"/>
</dbReference>
<feature type="coiled-coil region" evidence="4">
    <location>
        <begin position="654"/>
        <end position="681"/>
    </location>
</feature>
<dbReference type="GO" id="GO:0000724">
    <property type="term" value="P:double-strand break repair via homologous recombination"/>
    <property type="evidence" value="ECO:0007669"/>
    <property type="project" value="TreeGrafter"/>
</dbReference>
<dbReference type="FunCoup" id="A0A1Y1N6V5">
    <property type="interactions" value="2031"/>
</dbReference>
<reference evidence="6" key="1">
    <citation type="journal article" date="2016" name="Sci. Rep.">
        <title>Molecular characterization of firefly nuptial gifts: a multi-omics approach sheds light on postcopulatory sexual selection.</title>
        <authorList>
            <person name="Al-Wathiqui N."/>
            <person name="Fallon T.R."/>
            <person name="South A."/>
            <person name="Weng J.K."/>
            <person name="Lewis S.M."/>
        </authorList>
    </citation>
    <scope>NUCLEOTIDE SEQUENCE</scope>
</reference>
<gene>
    <name evidence="7" type="ORF">PPYR_00949</name>
</gene>
<reference evidence="7 8" key="2">
    <citation type="journal article" date="2018" name="Elife">
        <title>Firefly genomes illuminate parallel origins of bioluminescence in beetles.</title>
        <authorList>
            <person name="Fallon T.R."/>
            <person name="Lower S.E."/>
            <person name="Chang C.H."/>
            <person name="Bessho-Uehara M."/>
            <person name="Martin G.J."/>
            <person name="Bewick A.J."/>
            <person name="Behringer M."/>
            <person name="Debat H.J."/>
            <person name="Wong I."/>
            <person name="Day J.C."/>
            <person name="Suvorov A."/>
            <person name="Silva C.J."/>
            <person name="Stanger-Hall K.F."/>
            <person name="Hall D.W."/>
            <person name="Schmitz R.J."/>
            <person name="Nelson D.R."/>
            <person name="Lewis S.M."/>
            <person name="Shigenobu S."/>
            <person name="Bybee S.M."/>
            <person name="Larracuente A.M."/>
            <person name="Oba Y."/>
            <person name="Weng J.K."/>
        </authorList>
    </citation>
    <scope>NUCLEOTIDE SEQUENCE [LARGE SCALE GENOMIC DNA]</scope>
    <source>
        <strain evidence="7">1611_PpyrPB1</strain>
        <tissue evidence="7">Whole body</tissue>
    </source>
</reference>
<evidence type="ECO:0000256" key="2">
    <source>
        <dbReference type="ARBA" id="ARBA00018687"/>
    </source>
</evidence>
<evidence type="ECO:0000313" key="8">
    <source>
        <dbReference type="Proteomes" id="UP000327044"/>
    </source>
</evidence>
<feature type="coiled-coil region" evidence="4">
    <location>
        <begin position="385"/>
        <end position="415"/>
    </location>
</feature>
<feature type="domain" description="RecF/RecN/SMC N-terminal" evidence="5">
    <location>
        <begin position="7"/>
        <end position="997"/>
    </location>
</feature>
<dbReference type="OrthoDB" id="10254973at2759"/>
<sequence length="1041" mass="120461">MNKPGSIRQIIVKDFVTYSYAELNPGPNLNMIIGPNGSGKSTIVAAIILGLGGNPKTVGRGTKISEYVRHDCERATIRIILYSHNEDESVCISRHFDTSDKTTWELNGKKVPFKEIEQTIQQFNIQVDNLCQFLPQDRVQDFAKLNKQQLLQQTQVAICRNDLMEKQQNLINFRERHKEIQVSLENWAKKLQELQDANSRIEGKVQNLTKKKKYAKYIEDIERKVAWVKYENLRIKLDDIKQDKARATEALNQHRTALQPIRSTIGNAEKVVRNIEQRIRNVNNVIRSHETEVQSKLDGSTKVKSSLVEIQGDLDAKLREIDTRNEEILKIQNEITELNEKKSQLQQQNGVERENNIRSLNEEARRIMSVINRDTEKKGECENSKRNKSYEMRCLENELENLENVKQQRLEWLRRMDKHAYSAVQWLRKNKELFKGPVYEPMLLELNVLNPNHAIFVENTIPIRDRVAFTCVLKEDMNTLIVKLRDEQKLNVNVVHSGMERSSINQYQPTIPIEQLKPFGMFAYIKSLVTGPEPIMKYLCKTYQIHNIPVGNSLTNQRFESVPPQITNFFSDTYRFSTSYSKYTREKSTRQNEIKSDNSFSISMDAERIENIRGQLTEVQQFCRKYDDQVSSLNNQINQNNQSLTLIRQNIQGLKKVKQDIDACESRLRILKNKLHQMEQNPATKEEIEREFHAQIKHVLNRLVGVQKEIKEAFKSYSKVILDADLDKINLETNRKQIIFLKNKSKDLETLLAKTEETLNVIKTTYSNVMAEGKAALSKAKQLSNGHTPNDEGFDVFRDVYDRLPQELVDLESEKEGTLAKIDCLSTADDNELGDYHKRQELIIKFENDIRDGHAQLDNTNLNMDKLEKEWLEPLEQLVQEINDKFSTAFRRMGCAGDISIYKGPNEKDFSEYGLSIKVKYRDSEPLQELNNIVQSGGERAVATGAFMLSLQELTPVPFRCVDEINQGMDSNNERRIFELLVDATTQSDTSQYFFITPKLVPNLKFVKGMTVHIVHNGPFVTSQKEWNQAFDHVKKAALHK</sequence>
<dbReference type="GO" id="GO:0005634">
    <property type="term" value="C:nucleus"/>
    <property type="evidence" value="ECO:0007669"/>
    <property type="project" value="TreeGrafter"/>
</dbReference>
<keyword evidence="3 4" id="KW-0175">Coiled coil</keyword>
<organism evidence="6">
    <name type="scientific">Photinus pyralis</name>
    <name type="common">Common eastern firefly</name>
    <name type="synonym">Lampyris pyralis</name>
    <dbReference type="NCBI Taxonomy" id="7054"/>
    <lineage>
        <taxon>Eukaryota</taxon>
        <taxon>Metazoa</taxon>
        <taxon>Ecdysozoa</taxon>
        <taxon>Arthropoda</taxon>
        <taxon>Hexapoda</taxon>
        <taxon>Insecta</taxon>
        <taxon>Pterygota</taxon>
        <taxon>Neoptera</taxon>
        <taxon>Endopterygota</taxon>
        <taxon>Coleoptera</taxon>
        <taxon>Polyphaga</taxon>
        <taxon>Elateriformia</taxon>
        <taxon>Elateroidea</taxon>
        <taxon>Lampyridae</taxon>
        <taxon>Lampyrinae</taxon>
        <taxon>Photinus</taxon>
    </lineage>
</organism>
<dbReference type="PANTHER" id="PTHR45916:SF1">
    <property type="entry name" value="STRUCTURAL MAINTENANCE OF CHROMOSOMES PROTEIN 5"/>
    <property type="match status" value="1"/>
</dbReference>
<comment type="similarity">
    <text evidence="1">Belongs to the SMC family. SMC5 subfamily.</text>
</comment>
<dbReference type="InParanoid" id="A0A1Y1N6V5"/>
<keyword evidence="8" id="KW-1185">Reference proteome</keyword>
<dbReference type="EMBL" id="GEZM01011169">
    <property type="protein sequence ID" value="JAV93613.1"/>
    <property type="molecule type" value="Transcribed_RNA"/>
</dbReference>
<dbReference type="SUPFAM" id="SSF52540">
    <property type="entry name" value="P-loop containing nucleoside triphosphate hydrolases"/>
    <property type="match status" value="2"/>
</dbReference>
<dbReference type="EMBL" id="VVIM01000001">
    <property type="protein sequence ID" value="KAB0803979.1"/>
    <property type="molecule type" value="Genomic_DNA"/>
</dbReference>
<dbReference type="Proteomes" id="UP000327044">
    <property type="component" value="Unassembled WGS sequence"/>
</dbReference>
<protein>
    <recommendedName>
        <fullName evidence="2">Structural maintenance of chromosomes protein 5</fullName>
    </recommendedName>
</protein>
<reference evidence="7" key="3">
    <citation type="submission" date="2019-08" db="EMBL/GenBank/DDBJ databases">
        <authorList>
            <consortium name="Photinus pyralis genome working group"/>
            <person name="Fallon T.R."/>
            <person name="Sander Lower S.E."/>
            <person name="Weng J.-K."/>
        </authorList>
    </citation>
    <scope>NUCLEOTIDE SEQUENCE</scope>
    <source>
        <strain evidence="7">1611_PpyrPB1</strain>
        <tissue evidence="7">Whole body</tissue>
    </source>
</reference>
<evidence type="ECO:0000313" key="6">
    <source>
        <dbReference type="EMBL" id="JAV93613.1"/>
    </source>
</evidence>
<feature type="coiled-coil region" evidence="4">
    <location>
        <begin position="321"/>
        <end position="355"/>
    </location>
</feature>
<evidence type="ECO:0000313" key="7">
    <source>
        <dbReference type="EMBL" id="KAB0803979.1"/>
    </source>
</evidence>
<dbReference type="Pfam" id="PF02463">
    <property type="entry name" value="SMC_N"/>
    <property type="match status" value="1"/>
</dbReference>
<evidence type="ECO:0000256" key="1">
    <source>
        <dbReference type="ARBA" id="ARBA00010171"/>
    </source>
</evidence>
<evidence type="ECO:0000256" key="4">
    <source>
        <dbReference type="SAM" id="Coils"/>
    </source>
</evidence>
<accession>A0A1Y1N6V5</accession>
<evidence type="ECO:0000259" key="5">
    <source>
        <dbReference type="Pfam" id="PF02463"/>
    </source>
</evidence>
<evidence type="ECO:0000256" key="3">
    <source>
        <dbReference type="ARBA" id="ARBA00023054"/>
    </source>
</evidence>
<dbReference type="InterPro" id="IPR003395">
    <property type="entry name" value="RecF/RecN/SMC_N"/>
</dbReference>
<dbReference type="AlphaFoldDB" id="A0A1Y1N6V5"/>
<name>A0A1Y1N6V5_PHOPY</name>